<feature type="transmembrane region" description="Helical" evidence="7">
    <location>
        <begin position="80"/>
        <end position="96"/>
    </location>
</feature>
<comment type="subcellular location">
    <subcellularLocation>
        <location evidence="1">Cell membrane</location>
        <topology evidence="1">Multi-pass membrane protein</topology>
    </subcellularLocation>
</comment>
<accession>A0ABP8G2K2</accession>
<evidence type="ECO:0000313" key="9">
    <source>
        <dbReference type="Proteomes" id="UP001501207"/>
    </source>
</evidence>
<evidence type="ECO:0000256" key="5">
    <source>
        <dbReference type="ARBA" id="ARBA00022989"/>
    </source>
</evidence>
<gene>
    <name evidence="8" type="ORF">GCM10023143_27640</name>
</gene>
<evidence type="ECO:0000256" key="2">
    <source>
        <dbReference type="ARBA" id="ARBA00006679"/>
    </source>
</evidence>
<organism evidence="8 9">
    <name type="scientific">Compostibacter hankyongensis</name>
    <dbReference type="NCBI Taxonomy" id="1007089"/>
    <lineage>
        <taxon>Bacteria</taxon>
        <taxon>Pseudomonadati</taxon>
        <taxon>Bacteroidota</taxon>
        <taxon>Chitinophagia</taxon>
        <taxon>Chitinophagales</taxon>
        <taxon>Chitinophagaceae</taxon>
        <taxon>Compostibacter</taxon>
    </lineage>
</organism>
<keyword evidence="9" id="KW-1185">Reference proteome</keyword>
<evidence type="ECO:0008006" key="10">
    <source>
        <dbReference type="Google" id="ProtNLM"/>
    </source>
</evidence>
<proteinExistence type="inferred from homology"/>
<keyword evidence="5 7" id="KW-1133">Transmembrane helix</keyword>
<dbReference type="PANTHER" id="PTHR33452">
    <property type="entry name" value="OXIDOREDUCTASE CATD-RELATED"/>
    <property type="match status" value="1"/>
</dbReference>
<evidence type="ECO:0000256" key="1">
    <source>
        <dbReference type="ARBA" id="ARBA00004651"/>
    </source>
</evidence>
<dbReference type="PANTHER" id="PTHR33452:SF1">
    <property type="entry name" value="INNER MEMBRANE PROTEIN YPHA-RELATED"/>
    <property type="match status" value="1"/>
</dbReference>
<keyword evidence="3" id="KW-1003">Cell membrane</keyword>
<dbReference type="RefSeq" id="WP_344980322.1">
    <property type="nucleotide sequence ID" value="NZ_BAABFN010000007.1"/>
</dbReference>
<feature type="transmembrane region" description="Helical" evidence="7">
    <location>
        <begin position="12"/>
        <end position="33"/>
    </location>
</feature>
<evidence type="ECO:0000256" key="3">
    <source>
        <dbReference type="ARBA" id="ARBA00022475"/>
    </source>
</evidence>
<comment type="similarity">
    <text evidence="2">Belongs to the DoxX family.</text>
</comment>
<evidence type="ECO:0000256" key="6">
    <source>
        <dbReference type="ARBA" id="ARBA00023136"/>
    </source>
</evidence>
<reference evidence="9" key="1">
    <citation type="journal article" date="2019" name="Int. J. Syst. Evol. Microbiol.">
        <title>The Global Catalogue of Microorganisms (GCM) 10K type strain sequencing project: providing services to taxonomists for standard genome sequencing and annotation.</title>
        <authorList>
            <consortium name="The Broad Institute Genomics Platform"/>
            <consortium name="The Broad Institute Genome Sequencing Center for Infectious Disease"/>
            <person name="Wu L."/>
            <person name="Ma J."/>
        </authorList>
    </citation>
    <scope>NUCLEOTIDE SEQUENCE [LARGE SCALE GENOMIC DNA]</scope>
    <source>
        <strain evidence="9">JCM 17664</strain>
    </source>
</reference>
<dbReference type="InterPro" id="IPR051907">
    <property type="entry name" value="DoxX-like_oxidoreductase"/>
</dbReference>
<evidence type="ECO:0000256" key="7">
    <source>
        <dbReference type="SAM" id="Phobius"/>
    </source>
</evidence>
<sequence length="133" mass="14723">MKLLSTKVNTGMVHFSLLLLRVGLGLMMMVHGWQKLQRFSEMAAQFADPLHVGTRGSLVLVLFSELGCAFLVMLGLLTRFAALVLLIQLCIVVLIIHRGDFGHQELGLHFLLGYLVILLCGPGRISVDRLIAR</sequence>
<keyword evidence="4 7" id="KW-0812">Transmembrane</keyword>
<dbReference type="InterPro" id="IPR032808">
    <property type="entry name" value="DoxX"/>
</dbReference>
<dbReference type="Proteomes" id="UP001501207">
    <property type="component" value="Unassembled WGS sequence"/>
</dbReference>
<dbReference type="EMBL" id="BAABFN010000007">
    <property type="protein sequence ID" value="GAA4315979.1"/>
    <property type="molecule type" value="Genomic_DNA"/>
</dbReference>
<feature type="transmembrane region" description="Helical" evidence="7">
    <location>
        <begin position="108"/>
        <end position="127"/>
    </location>
</feature>
<evidence type="ECO:0000256" key="4">
    <source>
        <dbReference type="ARBA" id="ARBA00022692"/>
    </source>
</evidence>
<name>A0ABP8G2K2_9BACT</name>
<dbReference type="Pfam" id="PF07681">
    <property type="entry name" value="DoxX"/>
    <property type="match status" value="1"/>
</dbReference>
<evidence type="ECO:0000313" key="8">
    <source>
        <dbReference type="EMBL" id="GAA4315979.1"/>
    </source>
</evidence>
<comment type="caution">
    <text evidence="8">The sequence shown here is derived from an EMBL/GenBank/DDBJ whole genome shotgun (WGS) entry which is preliminary data.</text>
</comment>
<protein>
    <recommendedName>
        <fullName evidence="10">DoxX family protein</fullName>
    </recommendedName>
</protein>
<keyword evidence="6 7" id="KW-0472">Membrane</keyword>
<feature type="transmembrane region" description="Helical" evidence="7">
    <location>
        <begin position="53"/>
        <end position="73"/>
    </location>
</feature>